<feature type="compositionally biased region" description="Acidic residues" evidence="1">
    <location>
        <begin position="62"/>
        <end position="88"/>
    </location>
</feature>
<feature type="transmembrane region" description="Helical" evidence="2">
    <location>
        <begin position="521"/>
        <end position="542"/>
    </location>
</feature>
<sequence length="655" mass="63617">MTPPPDAPDSPDAPDPADDRDGPGRPGRPRGHDAGATPPPAVGPTTDDGEDDSVVVVTHDDAPDDDPDDADGDDTDDTAGDDAVEADDGATTSTADDAPAGAALARSSDRPASTTGSTPASRRAAAAAAERAPAVPVVTDDRGRTLLTSPVLIGLLAGAQAVLGSLLCVVAPVVATWLVAAQTGATWDDAVRVAADGWLLAHGTGLAVEGGRLGLWPLGLALVPLAWYVSAGRRTAVALEATHPAADARRDGLDGALLAAVAGVVVAAAALAAAVALVAGTPAVRPGLASALGGAALLSGLGAGLAMAAARLRLAGEGRSRGRGRTRAAGTAPRSLRGALADLVRLPRPARPAVGAGARALLWSLVGAAAVLVVSLGVGAGAVADLHRALDAGVVGGAVLLAGQLLLLPTALVWALSWVAGPGFAVGAGTSVGPGGTELGVLPALPLLGGLPQQGTGGGWLWVVLVLPVAAGAVASLRMRRACVAGVPEAAATTADGAPVPLWRRVGLDVARRARGAALRAPVVGLVAGGGAGALAAASSGPVGPGALAVVGPVWWQVALSLGGLVTLGALLTLLAPAPRRGTAEAAAPRDDVDGAGAAPAAAPVVPTGRPGARPAAVRAPRPGAPRPDARRRRRRPPAGRPAVGPGAGAGEPRG</sequence>
<feature type="transmembrane region" description="Helical" evidence="2">
    <location>
        <begin position="360"/>
        <end position="383"/>
    </location>
</feature>
<feature type="region of interest" description="Disordered" evidence="1">
    <location>
        <begin position="1"/>
        <end position="135"/>
    </location>
</feature>
<dbReference type="AlphaFoldDB" id="A0A3N1HKT2"/>
<feature type="transmembrane region" description="Helical" evidence="2">
    <location>
        <begin position="252"/>
        <end position="279"/>
    </location>
</feature>
<dbReference type="EMBL" id="RJKN01000004">
    <property type="protein sequence ID" value="ROP43138.1"/>
    <property type="molecule type" value="Genomic_DNA"/>
</dbReference>
<evidence type="ECO:0000256" key="1">
    <source>
        <dbReference type="SAM" id="MobiDB-lite"/>
    </source>
</evidence>
<feature type="transmembrane region" description="Helical" evidence="2">
    <location>
        <begin position="554"/>
        <end position="575"/>
    </location>
</feature>
<dbReference type="InterPro" id="IPR045931">
    <property type="entry name" value="DUF6350"/>
</dbReference>
<feature type="compositionally biased region" description="Low complexity" evidence="1">
    <location>
        <begin position="89"/>
        <end position="135"/>
    </location>
</feature>
<dbReference type="InParanoid" id="A0A3N1HKT2"/>
<evidence type="ECO:0000313" key="4">
    <source>
        <dbReference type="Proteomes" id="UP000276232"/>
    </source>
</evidence>
<keyword evidence="2" id="KW-1133">Transmembrane helix</keyword>
<dbReference type="OrthoDB" id="3742900at2"/>
<protein>
    <submittedName>
        <fullName evidence="3">Uncharacterized protein</fullName>
    </submittedName>
</protein>
<accession>A0A3N1HKT2</accession>
<evidence type="ECO:0000256" key="2">
    <source>
        <dbReference type="SAM" id="Phobius"/>
    </source>
</evidence>
<feature type="compositionally biased region" description="Low complexity" evidence="1">
    <location>
        <begin position="595"/>
        <end position="622"/>
    </location>
</feature>
<comment type="caution">
    <text evidence="3">The sequence shown here is derived from an EMBL/GenBank/DDBJ whole genome shotgun (WGS) entry which is preliminary data.</text>
</comment>
<name>A0A3N1HKT2_9ACTN</name>
<feature type="transmembrane region" description="Helical" evidence="2">
    <location>
        <begin position="213"/>
        <end position="231"/>
    </location>
</feature>
<keyword evidence="2" id="KW-0472">Membrane</keyword>
<feature type="compositionally biased region" description="Gly residues" evidence="1">
    <location>
        <begin position="646"/>
        <end position="655"/>
    </location>
</feature>
<organism evidence="3 4">
    <name type="scientific">Pseudokineococcus lusitanus</name>
    <dbReference type="NCBI Taxonomy" id="763993"/>
    <lineage>
        <taxon>Bacteria</taxon>
        <taxon>Bacillati</taxon>
        <taxon>Actinomycetota</taxon>
        <taxon>Actinomycetes</taxon>
        <taxon>Kineosporiales</taxon>
        <taxon>Kineosporiaceae</taxon>
        <taxon>Pseudokineococcus</taxon>
    </lineage>
</organism>
<dbReference type="Pfam" id="PF19877">
    <property type="entry name" value="DUF6350"/>
    <property type="match status" value="1"/>
</dbReference>
<reference evidence="3 4" key="1">
    <citation type="journal article" date="2015" name="Stand. Genomic Sci.">
        <title>Genomic Encyclopedia of Bacterial and Archaeal Type Strains, Phase III: the genomes of soil and plant-associated and newly described type strains.</title>
        <authorList>
            <person name="Whitman W.B."/>
            <person name="Woyke T."/>
            <person name="Klenk H.P."/>
            <person name="Zhou Y."/>
            <person name="Lilburn T.G."/>
            <person name="Beck B.J."/>
            <person name="De Vos P."/>
            <person name="Vandamme P."/>
            <person name="Eisen J.A."/>
            <person name="Garrity G."/>
            <person name="Hugenholtz P."/>
            <person name="Kyrpides N.C."/>
        </authorList>
    </citation>
    <scope>NUCLEOTIDE SEQUENCE [LARGE SCALE GENOMIC DNA]</scope>
    <source>
        <strain evidence="3 4">CECT 7306</strain>
    </source>
</reference>
<feature type="transmembrane region" description="Helical" evidence="2">
    <location>
        <begin position="151"/>
        <end position="179"/>
    </location>
</feature>
<gene>
    <name evidence="3" type="ORF">EDC03_1733</name>
</gene>
<dbReference type="RefSeq" id="WP_148058042.1">
    <property type="nucleotide sequence ID" value="NZ_RJKN01000004.1"/>
</dbReference>
<proteinExistence type="predicted"/>
<feature type="transmembrane region" description="Helical" evidence="2">
    <location>
        <begin position="415"/>
        <end position="437"/>
    </location>
</feature>
<feature type="transmembrane region" description="Helical" evidence="2">
    <location>
        <begin position="291"/>
        <end position="314"/>
    </location>
</feature>
<evidence type="ECO:0000313" key="3">
    <source>
        <dbReference type="EMBL" id="ROP43138.1"/>
    </source>
</evidence>
<keyword evidence="4" id="KW-1185">Reference proteome</keyword>
<dbReference type="Proteomes" id="UP000276232">
    <property type="component" value="Unassembled WGS sequence"/>
</dbReference>
<feature type="compositionally biased region" description="Pro residues" evidence="1">
    <location>
        <begin position="1"/>
        <end position="14"/>
    </location>
</feature>
<feature type="transmembrane region" description="Helical" evidence="2">
    <location>
        <begin position="389"/>
        <end position="408"/>
    </location>
</feature>
<keyword evidence="2" id="KW-0812">Transmembrane</keyword>
<feature type="region of interest" description="Disordered" evidence="1">
    <location>
        <begin position="583"/>
        <end position="655"/>
    </location>
</feature>
<feature type="transmembrane region" description="Helical" evidence="2">
    <location>
        <begin position="457"/>
        <end position="477"/>
    </location>
</feature>